<feature type="transmembrane region" description="Helical" evidence="2">
    <location>
        <begin position="125"/>
        <end position="147"/>
    </location>
</feature>
<dbReference type="Proteomes" id="UP000321234">
    <property type="component" value="Unassembled WGS sequence"/>
</dbReference>
<feature type="transmembrane region" description="Helical" evidence="2">
    <location>
        <begin position="159"/>
        <end position="179"/>
    </location>
</feature>
<dbReference type="CDD" id="cd01948">
    <property type="entry name" value="EAL"/>
    <property type="match status" value="1"/>
</dbReference>
<sequence length="769" mass="78010">MAREGSRRAPAAAAAGAVLAAAAVVAGATAVALLPAPTAVDVLAAVQLAGVVGVLAGVVRNQPARPVVWLVLLGAAVLYGAAWWAVVLDAGAVVVALACTGAFLALGRVVALVGRQREQDAAVDAVDVSLLAIAAASSSLTLVSVLHSDSRGAGATAEAWLAAQAAGVVVVAAAAAWAVVTGRLRSPAVRLLLVVAAGLLVWHVSTIAAALGDGYAPGSPADAALVVAWSGFVAAAWHPSMRALGRPVAPSGRRFPATLAVLGAGVTLVVLPGLSRWSAAREPTPVLVAASAATVALLALRQWLSARGVRRSAGVDPLTGLGTRRSLLQALAGRLADPSSPPALLCVVDLEAFADVNATRGHAAGDEALAAVAERLERAAPSGSRAYRTSGDGFAVLAPAGDAPGTSAPSGAGGGEDAAPSAAPSTTAQDLLDALTQPFEVPGGQVRLRGRVGEVLLPGRPLEDPDDAAAVAMAATAQLGDAELALAEAVRRRVPSLRATPHLLAVRHDERLLAARLPAALEGGEVVPHYQPIVRLGAARDDDRVSGHEALARWQHPERGTLGADRLVPLAERLGVVRDVDEAVLRLALVECARWRSDAAPDLTVSVNASASTLLRPDLTTAVLDALAGARVPGTALVLEITEGSWLSDRERIAERLAVLREHGVRVAVDDFGTGYASLDYLVSFPVDSLKVDRSLVRRIEEPACARLLGGVVDIARDLGVLALAEGVDTPAQVELARGLGFGAVQGHAVGVAVPSPQAVDPPLAETAS</sequence>
<dbReference type="CDD" id="cd01949">
    <property type="entry name" value="GGDEF"/>
    <property type="match status" value="1"/>
</dbReference>
<feature type="domain" description="EAL" evidence="3">
    <location>
        <begin position="510"/>
        <end position="767"/>
    </location>
</feature>
<organism evidence="5 6">
    <name type="scientific">Quadrisphaera setariae</name>
    <dbReference type="NCBI Taxonomy" id="2593304"/>
    <lineage>
        <taxon>Bacteria</taxon>
        <taxon>Bacillati</taxon>
        <taxon>Actinomycetota</taxon>
        <taxon>Actinomycetes</taxon>
        <taxon>Kineosporiales</taxon>
        <taxon>Kineosporiaceae</taxon>
        <taxon>Quadrisphaera</taxon>
    </lineage>
</organism>
<dbReference type="NCBIfam" id="TIGR00254">
    <property type="entry name" value="GGDEF"/>
    <property type="match status" value="1"/>
</dbReference>
<evidence type="ECO:0000259" key="3">
    <source>
        <dbReference type="PROSITE" id="PS50883"/>
    </source>
</evidence>
<dbReference type="RefSeq" id="WP_147926620.1">
    <property type="nucleotide sequence ID" value="NZ_VKAC01000006.1"/>
</dbReference>
<evidence type="ECO:0000259" key="4">
    <source>
        <dbReference type="PROSITE" id="PS50887"/>
    </source>
</evidence>
<dbReference type="AlphaFoldDB" id="A0A5C8ZG92"/>
<feature type="region of interest" description="Disordered" evidence="1">
    <location>
        <begin position="398"/>
        <end position="427"/>
    </location>
</feature>
<feature type="transmembrane region" description="Helical" evidence="2">
    <location>
        <begin position="92"/>
        <end position="113"/>
    </location>
</feature>
<dbReference type="SMART" id="SM00052">
    <property type="entry name" value="EAL"/>
    <property type="match status" value="1"/>
</dbReference>
<dbReference type="OrthoDB" id="23692at2"/>
<feature type="compositionally biased region" description="Low complexity" evidence="1">
    <location>
        <begin position="418"/>
        <end position="427"/>
    </location>
</feature>
<accession>A0A5C8ZG92</accession>
<dbReference type="InterPro" id="IPR043128">
    <property type="entry name" value="Rev_trsase/Diguanyl_cyclase"/>
</dbReference>
<dbReference type="PANTHER" id="PTHR33121">
    <property type="entry name" value="CYCLIC DI-GMP PHOSPHODIESTERASE PDEF"/>
    <property type="match status" value="1"/>
</dbReference>
<reference evidence="5 6" key="1">
    <citation type="submission" date="2019-07" db="EMBL/GenBank/DDBJ databases">
        <title>Quadrisphaera sp. strain DD2A genome sequencing and assembly.</title>
        <authorList>
            <person name="Kim I."/>
        </authorList>
    </citation>
    <scope>NUCLEOTIDE SEQUENCE [LARGE SCALE GENOMIC DNA]</scope>
    <source>
        <strain evidence="5 6">DD2A</strain>
    </source>
</reference>
<keyword evidence="2" id="KW-0472">Membrane</keyword>
<dbReference type="Pfam" id="PF00563">
    <property type="entry name" value="EAL"/>
    <property type="match status" value="1"/>
</dbReference>
<dbReference type="InterPro" id="IPR029787">
    <property type="entry name" value="Nucleotide_cyclase"/>
</dbReference>
<dbReference type="PROSITE" id="PS50887">
    <property type="entry name" value="GGDEF"/>
    <property type="match status" value="1"/>
</dbReference>
<keyword evidence="2" id="KW-0812">Transmembrane</keyword>
<feature type="compositionally biased region" description="Low complexity" evidence="1">
    <location>
        <begin position="398"/>
        <end position="410"/>
    </location>
</feature>
<name>A0A5C8ZG92_9ACTN</name>
<proteinExistence type="predicted"/>
<dbReference type="SMART" id="SM00267">
    <property type="entry name" value="GGDEF"/>
    <property type="match status" value="1"/>
</dbReference>
<feature type="transmembrane region" description="Helical" evidence="2">
    <location>
        <begin position="191"/>
        <end position="211"/>
    </location>
</feature>
<protein>
    <submittedName>
        <fullName evidence="5">EAL domain-containing protein</fullName>
    </submittedName>
</protein>
<feature type="domain" description="GGDEF" evidence="4">
    <location>
        <begin position="341"/>
        <end position="489"/>
    </location>
</feature>
<evidence type="ECO:0000313" key="6">
    <source>
        <dbReference type="Proteomes" id="UP000321234"/>
    </source>
</evidence>
<dbReference type="EMBL" id="VKAC01000006">
    <property type="protein sequence ID" value="TXR56188.1"/>
    <property type="molecule type" value="Genomic_DNA"/>
</dbReference>
<dbReference type="Gene3D" id="3.30.70.270">
    <property type="match status" value="1"/>
</dbReference>
<dbReference type="InterPro" id="IPR050706">
    <property type="entry name" value="Cyclic-di-GMP_PDE-like"/>
</dbReference>
<dbReference type="Gene3D" id="3.20.20.450">
    <property type="entry name" value="EAL domain"/>
    <property type="match status" value="1"/>
</dbReference>
<keyword evidence="2" id="KW-1133">Transmembrane helix</keyword>
<gene>
    <name evidence="5" type="ORF">FMM08_12280</name>
</gene>
<keyword evidence="6" id="KW-1185">Reference proteome</keyword>
<dbReference type="SUPFAM" id="SSF55073">
    <property type="entry name" value="Nucleotide cyclase"/>
    <property type="match status" value="1"/>
</dbReference>
<dbReference type="InterPro" id="IPR000160">
    <property type="entry name" value="GGDEF_dom"/>
</dbReference>
<dbReference type="PROSITE" id="PS50883">
    <property type="entry name" value="EAL"/>
    <property type="match status" value="1"/>
</dbReference>
<dbReference type="SUPFAM" id="SSF141868">
    <property type="entry name" value="EAL domain-like"/>
    <property type="match status" value="1"/>
</dbReference>
<feature type="transmembrane region" description="Helical" evidence="2">
    <location>
        <begin position="40"/>
        <end position="59"/>
    </location>
</feature>
<comment type="caution">
    <text evidence="5">The sequence shown here is derived from an EMBL/GenBank/DDBJ whole genome shotgun (WGS) entry which is preliminary data.</text>
</comment>
<dbReference type="PANTHER" id="PTHR33121:SF70">
    <property type="entry name" value="SIGNALING PROTEIN YKOW"/>
    <property type="match status" value="1"/>
</dbReference>
<dbReference type="GO" id="GO:0071111">
    <property type="term" value="F:cyclic-guanylate-specific phosphodiesterase activity"/>
    <property type="evidence" value="ECO:0007669"/>
    <property type="project" value="InterPro"/>
</dbReference>
<dbReference type="InterPro" id="IPR001633">
    <property type="entry name" value="EAL_dom"/>
</dbReference>
<evidence type="ECO:0000256" key="1">
    <source>
        <dbReference type="SAM" id="MobiDB-lite"/>
    </source>
</evidence>
<feature type="transmembrane region" description="Helical" evidence="2">
    <location>
        <begin position="286"/>
        <end position="304"/>
    </location>
</feature>
<evidence type="ECO:0000313" key="5">
    <source>
        <dbReference type="EMBL" id="TXR56188.1"/>
    </source>
</evidence>
<feature type="transmembrane region" description="Helical" evidence="2">
    <location>
        <begin position="255"/>
        <end position="274"/>
    </location>
</feature>
<evidence type="ECO:0000256" key="2">
    <source>
        <dbReference type="SAM" id="Phobius"/>
    </source>
</evidence>
<feature type="transmembrane region" description="Helical" evidence="2">
    <location>
        <begin position="66"/>
        <end position="86"/>
    </location>
</feature>
<dbReference type="InterPro" id="IPR035919">
    <property type="entry name" value="EAL_sf"/>
</dbReference>
<dbReference type="Pfam" id="PF00990">
    <property type="entry name" value="GGDEF"/>
    <property type="match status" value="1"/>
</dbReference>